<gene>
    <name evidence="1" type="ORF">Tci_922601</name>
</gene>
<sequence>MYPTVRVYARHRRRTHSARPKHALEHRTGMQIQTQAESAIAMTKRRHENHAVMHAVLILKSKPDIGSEMP</sequence>
<proteinExistence type="predicted"/>
<feature type="non-terminal residue" evidence="1">
    <location>
        <position position="70"/>
    </location>
</feature>
<protein>
    <submittedName>
        <fullName evidence="1">Uncharacterized protein</fullName>
    </submittedName>
</protein>
<dbReference type="AlphaFoldDB" id="A0A699WS99"/>
<evidence type="ECO:0000313" key="1">
    <source>
        <dbReference type="EMBL" id="GFD50632.1"/>
    </source>
</evidence>
<organism evidence="1">
    <name type="scientific">Tanacetum cinerariifolium</name>
    <name type="common">Dalmatian daisy</name>
    <name type="synonym">Chrysanthemum cinerariifolium</name>
    <dbReference type="NCBI Taxonomy" id="118510"/>
    <lineage>
        <taxon>Eukaryota</taxon>
        <taxon>Viridiplantae</taxon>
        <taxon>Streptophyta</taxon>
        <taxon>Embryophyta</taxon>
        <taxon>Tracheophyta</taxon>
        <taxon>Spermatophyta</taxon>
        <taxon>Magnoliopsida</taxon>
        <taxon>eudicotyledons</taxon>
        <taxon>Gunneridae</taxon>
        <taxon>Pentapetalae</taxon>
        <taxon>asterids</taxon>
        <taxon>campanulids</taxon>
        <taxon>Asterales</taxon>
        <taxon>Asteraceae</taxon>
        <taxon>Asteroideae</taxon>
        <taxon>Anthemideae</taxon>
        <taxon>Anthemidinae</taxon>
        <taxon>Tanacetum</taxon>
    </lineage>
</organism>
<reference evidence="1" key="1">
    <citation type="journal article" date="2019" name="Sci. Rep.">
        <title>Draft genome of Tanacetum cinerariifolium, the natural source of mosquito coil.</title>
        <authorList>
            <person name="Yamashiro T."/>
            <person name="Shiraishi A."/>
            <person name="Satake H."/>
            <person name="Nakayama K."/>
        </authorList>
    </citation>
    <scope>NUCLEOTIDE SEQUENCE</scope>
</reference>
<name>A0A699WS99_TANCI</name>
<dbReference type="EMBL" id="BKCJ011759830">
    <property type="protein sequence ID" value="GFD50632.1"/>
    <property type="molecule type" value="Genomic_DNA"/>
</dbReference>
<comment type="caution">
    <text evidence="1">The sequence shown here is derived from an EMBL/GenBank/DDBJ whole genome shotgun (WGS) entry which is preliminary data.</text>
</comment>
<accession>A0A699WS99</accession>